<dbReference type="EMBL" id="CP036289">
    <property type="protein sequence ID" value="QDU77148.1"/>
    <property type="molecule type" value="Genomic_DNA"/>
</dbReference>
<dbReference type="AlphaFoldDB" id="A0A518CD52"/>
<name>A0A518CD52_9BACT</name>
<organism evidence="3 4">
    <name type="scientific">Bremerella volcania</name>
    <dbReference type="NCBI Taxonomy" id="2527984"/>
    <lineage>
        <taxon>Bacteria</taxon>
        <taxon>Pseudomonadati</taxon>
        <taxon>Planctomycetota</taxon>
        <taxon>Planctomycetia</taxon>
        <taxon>Pirellulales</taxon>
        <taxon>Pirellulaceae</taxon>
        <taxon>Bremerella</taxon>
    </lineage>
</organism>
<dbReference type="Gene3D" id="1.10.10.10">
    <property type="entry name" value="Winged helix-like DNA-binding domain superfamily/Winged helix DNA-binding domain"/>
    <property type="match status" value="1"/>
</dbReference>
<dbReference type="InterPro" id="IPR036390">
    <property type="entry name" value="WH_DNA-bd_sf"/>
</dbReference>
<dbReference type="PANTHER" id="PTHR38600:SF2">
    <property type="entry name" value="SLL0088 PROTEIN"/>
    <property type="match status" value="1"/>
</dbReference>
<protein>
    <submittedName>
        <fullName evidence="3">Bacterial regulatory protein, arsR family</fullName>
    </submittedName>
</protein>
<proteinExistence type="predicted"/>
<dbReference type="PANTHER" id="PTHR38600">
    <property type="entry name" value="TRANSCRIPTIONAL REGULATORY PROTEIN"/>
    <property type="match status" value="1"/>
</dbReference>
<dbReference type="GO" id="GO:0003700">
    <property type="term" value="F:DNA-binding transcription factor activity"/>
    <property type="evidence" value="ECO:0007669"/>
    <property type="project" value="InterPro"/>
</dbReference>
<feature type="domain" description="HTH arsR-type" evidence="2">
    <location>
        <begin position="1"/>
        <end position="63"/>
    </location>
</feature>
<dbReference type="SUPFAM" id="SSF46785">
    <property type="entry name" value="Winged helix' DNA-binding domain"/>
    <property type="match status" value="1"/>
</dbReference>
<evidence type="ECO:0000313" key="3">
    <source>
        <dbReference type="EMBL" id="QDU77148.1"/>
    </source>
</evidence>
<dbReference type="Proteomes" id="UP000318626">
    <property type="component" value="Chromosome"/>
</dbReference>
<gene>
    <name evidence="3" type="ORF">Pan97_42100</name>
</gene>
<dbReference type="KEGG" id="bvo:Pan97_42100"/>
<reference evidence="4" key="1">
    <citation type="submission" date="2019-02" db="EMBL/GenBank/DDBJ databases">
        <title>Deep-cultivation of Planctomycetes and their phenomic and genomic characterization uncovers novel biology.</title>
        <authorList>
            <person name="Wiegand S."/>
            <person name="Jogler M."/>
            <person name="Boedeker C."/>
            <person name="Pinto D."/>
            <person name="Vollmers J."/>
            <person name="Rivas-Marin E."/>
            <person name="Kohn T."/>
            <person name="Peeters S.H."/>
            <person name="Heuer A."/>
            <person name="Rast P."/>
            <person name="Oberbeckmann S."/>
            <person name="Bunk B."/>
            <person name="Jeske O."/>
            <person name="Meyerdierks A."/>
            <person name="Storesund J.E."/>
            <person name="Kallscheuer N."/>
            <person name="Luecker S."/>
            <person name="Lage O.M."/>
            <person name="Pohl T."/>
            <person name="Merkel B.J."/>
            <person name="Hornburger P."/>
            <person name="Mueller R.-W."/>
            <person name="Bruemmer F."/>
            <person name="Labrenz M."/>
            <person name="Spormann A.M."/>
            <person name="Op den Camp H."/>
            <person name="Overmann J."/>
            <person name="Amann R."/>
            <person name="Jetten M.S.M."/>
            <person name="Mascher T."/>
            <person name="Medema M.H."/>
            <person name="Devos D.P."/>
            <person name="Kaster A.-K."/>
            <person name="Ovreas L."/>
            <person name="Rohde M."/>
            <person name="Galperin M.Y."/>
            <person name="Jogler C."/>
        </authorList>
    </citation>
    <scope>NUCLEOTIDE SEQUENCE [LARGE SCALE GENOMIC DNA]</scope>
    <source>
        <strain evidence="4">Pan97</strain>
    </source>
</reference>
<sequence length="97" mass="11200">MTVAELADPFEMSAPAISKHLRVLEKAGLLEQQKDGRIRRCRLIAAPLKDAAQWVEQYRQFWEDRLDSLDQYLAEIQSTDTPSKKSKTQKPNKKKKS</sequence>
<keyword evidence="4" id="KW-1185">Reference proteome</keyword>
<evidence type="ECO:0000259" key="2">
    <source>
        <dbReference type="PROSITE" id="PS50987"/>
    </source>
</evidence>
<evidence type="ECO:0000256" key="1">
    <source>
        <dbReference type="SAM" id="MobiDB-lite"/>
    </source>
</evidence>
<dbReference type="Pfam" id="PF01022">
    <property type="entry name" value="HTH_5"/>
    <property type="match status" value="1"/>
</dbReference>
<accession>A0A518CD52</accession>
<dbReference type="CDD" id="cd00090">
    <property type="entry name" value="HTH_ARSR"/>
    <property type="match status" value="1"/>
</dbReference>
<feature type="region of interest" description="Disordered" evidence="1">
    <location>
        <begin position="77"/>
        <end position="97"/>
    </location>
</feature>
<evidence type="ECO:0000313" key="4">
    <source>
        <dbReference type="Proteomes" id="UP000318626"/>
    </source>
</evidence>
<dbReference type="InterPro" id="IPR036388">
    <property type="entry name" value="WH-like_DNA-bd_sf"/>
</dbReference>
<dbReference type="PROSITE" id="PS50987">
    <property type="entry name" value="HTH_ARSR_2"/>
    <property type="match status" value="1"/>
</dbReference>
<dbReference type="InterPro" id="IPR011991">
    <property type="entry name" value="ArsR-like_HTH"/>
</dbReference>
<dbReference type="InterPro" id="IPR001845">
    <property type="entry name" value="HTH_ArsR_DNA-bd_dom"/>
</dbReference>
<feature type="compositionally biased region" description="Basic residues" evidence="1">
    <location>
        <begin position="84"/>
        <end position="97"/>
    </location>
</feature>